<evidence type="ECO:0000313" key="2">
    <source>
        <dbReference type="EMBL" id="KAF2873528.1"/>
    </source>
</evidence>
<accession>A0A7C8I8T8</accession>
<keyword evidence="1" id="KW-0732">Signal</keyword>
<gene>
    <name evidence="2" type="ORF">BDV95DRAFT_592886</name>
</gene>
<dbReference type="AlphaFoldDB" id="A0A7C8I8T8"/>
<dbReference type="EMBL" id="JAADJZ010000007">
    <property type="protein sequence ID" value="KAF2873528.1"/>
    <property type="molecule type" value="Genomic_DNA"/>
</dbReference>
<feature type="signal peptide" evidence="1">
    <location>
        <begin position="1"/>
        <end position="17"/>
    </location>
</feature>
<evidence type="ECO:0000313" key="3">
    <source>
        <dbReference type="Proteomes" id="UP000481861"/>
    </source>
</evidence>
<dbReference type="Proteomes" id="UP000481861">
    <property type="component" value="Unassembled WGS sequence"/>
</dbReference>
<proteinExistence type="predicted"/>
<sequence>MKISSSLLAIMPIAALAADGDILCHDKGEHQVLNSVNAPLTGIDSDVGKTCKFFGPDLYMGAAEKFCRMFIDAHQTPVGGEQYPAKFLALVDQKPDMNYWQIFHGEVKINNNFDSREGSGNWNWINYDRCIEYFPRINERCDGFGGTYIGPWGEVSGICIRA</sequence>
<organism evidence="2 3">
    <name type="scientific">Massariosphaeria phaeospora</name>
    <dbReference type="NCBI Taxonomy" id="100035"/>
    <lineage>
        <taxon>Eukaryota</taxon>
        <taxon>Fungi</taxon>
        <taxon>Dikarya</taxon>
        <taxon>Ascomycota</taxon>
        <taxon>Pezizomycotina</taxon>
        <taxon>Dothideomycetes</taxon>
        <taxon>Pleosporomycetidae</taxon>
        <taxon>Pleosporales</taxon>
        <taxon>Pleosporales incertae sedis</taxon>
        <taxon>Massariosphaeria</taxon>
    </lineage>
</organism>
<feature type="chain" id="PRO_5028905874" evidence="1">
    <location>
        <begin position="18"/>
        <end position="162"/>
    </location>
</feature>
<protein>
    <submittedName>
        <fullName evidence="2">Uncharacterized protein</fullName>
    </submittedName>
</protein>
<comment type="caution">
    <text evidence="2">The sequence shown here is derived from an EMBL/GenBank/DDBJ whole genome shotgun (WGS) entry which is preliminary data.</text>
</comment>
<reference evidence="2 3" key="1">
    <citation type="submission" date="2020-01" db="EMBL/GenBank/DDBJ databases">
        <authorList>
            <consortium name="DOE Joint Genome Institute"/>
            <person name="Haridas S."/>
            <person name="Albert R."/>
            <person name="Binder M."/>
            <person name="Bloem J."/>
            <person name="Labutti K."/>
            <person name="Salamov A."/>
            <person name="Andreopoulos B."/>
            <person name="Baker S.E."/>
            <person name="Barry K."/>
            <person name="Bills G."/>
            <person name="Bluhm B.H."/>
            <person name="Cannon C."/>
            <person name="Castanera R."/>
            <person name="Culley D.E."/>
            <person name="Daum C."/>
            <person name="Ezra D."/>
            <person name="Gonzalez J.B."/>
            <person name="Henrissat B."/>
            <person name="Kuo A."/>
            <person name="Liang C."/>
            <person name="Lipzen A."/>
            <person name="Lutzoni F."/>
            <person name="Magnuson J."/>
            <person name="Mondo S."/>
            <person name="Nolan M."/>
            <person name="Ohm R."/>
            <person name="Pangilinan J."/>
            <person name="Park H.-J.H."/>
            <person name="Ramirez L."/>
            <person name="Alfaro M."/>
            <person name="Sun H."/>
            <person name="Tritt A."/>
            <person name="Yoshinaga Y."/>
            <person name="Zwiers L.-H.L."/>
            <person name="Turgeon B.G."/>
            <person name="Goodwin S.B."/>
            <person name="Spatafora J.W."/>
            <person name="Crous P.W."/>
            <person name="Grigoriev I.V."/>
        </authorList>
    </citation>
    <scope>NUCLEOTIDE SEQUENCE [LARGE SCALE GENOMIC DNA]</scope>
    <source>
        <strain evidence="2 3">CBS 611.86</strain>
    </source>
</reference>
<name>A0A7C8I8T8_9PLEO</name>
<evidence type="ECO:0000256" key="1">
    <source>
        <dbReference type="SAM" id="SignalP"/>
    </source>
</evidence>
<keyword evidence="3" id="KW-1185">Reference proteome</keyword>
<dbReference type="OrthoDB" id="10534205at2759"/>